<evidence type="ECO:0000256" key="1">
    <source>
        <dbReference type="SAM" id="MobiDB-lite"/>
    </source>
</evidence>
<feature type="compositionally biased region" description="Basic and acidic residues" evidence="1">
    <location>
        <begin position="42"/>
        <end position="53"/>
    </location>
</feature>
<dbReference type="RefSeq" id="XP_007407424.1">
    <property type="nucleotide sequence ID" value="XM_007407362.1"/>
</dbReference>
<keyword evidence="3" id="KW-1185">Reference proteome</keyword>
<feature type="region of interest" description="Disordered" evidence="1">
    <location>
        <begin position="1"/>
        <end position="53"/>
    </location>
</feature>
<feature type="compositionally biased region" description="Polar residues" evidence="1">
    <location>
        <begin position="299"/>
        <end position="310"/>
    </location>
</feature>
<name>F4REC3_MELLP</name>
<protein>
    <submittedName>
        <fullName evidence="2">Uncharacterized protein</fullName>
    </submittedName>
</protein>
<feature type="region of interest" description="Disordered" evidence="1">
    <location>
        <begin position="491"/>
        <end position="512"/>
    </location>
</feature>
<feature type="compositionally biased region" description="Polar residues" evidence="1">
    <location>
        <begin position="326"/>
        <end position="367"/>
    </location>
</feature>
<evidence type="ECO:0000313" key="3">
    <source>
        <dbReference type="Proteomes" id="UP000001072"/>
    </source>
</evidence>
<feature type="region of interest" description="Disordered" evidence="1">
    <location>
        <begin position="175"/>
        <end position="202"/>
    </location>
</feature>
<dbReference type="Proteomes" id="UP000001072">
    <property type="component" value="Unassembled WGS sequence"/>
</dbReference>
<dbReference type="GeneID" id="18937561"/>
<feature type="compositionally biased region" description="Polar residues" evidence="1">
    <location>
        <begin position="281"/>
        <end position="291"/>
    </location>
</feature>
<dbReference type="KEGG" id="mlr:MELLADRAFT_96318"/>
<dbReference type="InParanoid" id="F4REC3"/>
<sequence length="554" mass="62296">MRPNSYRTTSYNHQQPSQPQPQPQFTYQSQYRPNSSTTPHSRSKDETREERDLRLALLASQEDHQQHLIELERRERLMMEKVRNESEVAELDRKEIEKVRLASIEESERKILERVLRESQLQSPQQRNPIDDDDDDQYQLELALAISLNESSTSQGNVFENSSSKRLNNLHHLQTSHPAPLRSTQSASTLEHSTSRSSFTTALTGVDESDTFNHAIQRRSTETFQSNLSSYQSSSSFIAPQNTRHSISPQECPPPYDDIGPSIASQTDPQSSIHFPDPSGCTPNHSPPQSLSRDHALTPTGTRCELQSNHTIRRHSRPLPKPPSRPNSQAQPYPLDPSNQRTTSNDSHSLGLSTPDPRSQSPSMTRVSLPYSTSDLISNLPATPIGEILNPFEDCYAASPIEHEDLQTSLMERPALLIRTRSDQFVSFPDFRNDQEHHPTNSRSSSATQSRQEEEEEDEAIKEALIRARRASNYSASFIVSENEECDIFGHRDETPIQSPSSSTSFSDNSSRTFVCNPKPSGSLSDGIKYGRIGGLYDQLDSGQFPDLGIGINF</sequence>
<feature type="compositionally biased region" description="Polar residues" evidence="1">
    <location>
        <begin position="237"/>
        <end position="249"/>
    </location>
</feature>
<dbReference type="AlphaFoldDB" id="F4REC3"/>
<feature type="region of interest" description="Disordered" evidence="1">
    <location>
        <begin position="429"/>
        <end position="459"/>
    </location>
</feature>
<feature type="compositionally biased region" description="Polar residues" evidence="1">
    <location>
        <begin position="263"/>
        <end position="273"/>
    </location>
</feature>
<feature type="compositionally biased region" description="Polar residues" evidence="1">
    <location>
        <begin position="1"/>
        <end position="13"/>
    </location>
</feature>
<dbReference type="VEuPathDB" id="FungiDB:MELLADRAFT_96318"/>
<proteinExistence type="predicted"/>
<organism evidence="3">
    <name type="scientific">Melampsora larici-populina (strain 98AG31 / pathotype 3-4-7)</name>
    <name type="common">Poplar leaf rust fungus</name>
    <dbReference type="NCBI Taxonomy" id="747676"/>
    <lineage>
        <taxon>Eukaryota</taxon>
        <taxon>Fungi</taxon>
        <taxon>Dikarya</taxon>
        <taxon>Basidiomycota</taxon>
        <taxon>Pucciniomycotina</taxon>
        <taxon>Pucciniomycetes</taxon>
        <taxon>Pucciniales</taxon>
        <taxon>Melampsoraceae</taxon>
        <taxon>Melampsora</taxon>
    </lineage>
</organism>
<dbReference type="EMBL" id="GL883098">
    <property type="protein sequence ID" value="EGG09064.1"/>
    <property type="molecule type" value="Genomic_DNA"/>
</dbReference>
<dbReference type="HOGENOM" id="CLU_491812_0_0_1"/>
<dbReference type="OrthoDB" id="10533614at2759"/>
<feature type="region of interest" description="Disordered" evidence="1">
    <location>
        <begin position="235"/>
        <end position="367"/>
    </location>
</feature>
<accession>F4REC3</accession>
<evidence type="ECO:0000313" key="2">
    <source>
        <dbReference type="EMBL" id="EGG09064.1"/>
    </source>
</evidence>
<gene>
    <name evidence="2" type="ORF">MELLADRAFT_96318</name>
</gene>
<feature type="compositionally biased region" description="Low complexity" evidence="1">
    <location>
        <begin position="499"/>
        <end position="511"/>
    </location>
</feature>
<reference evidence="3" key="1">
    <citation type="journal article" date="2011" name="Proc. Natl. Acad. Sci. U.S.A.">
        <title>Obligate biotrophy features unraveled by the genomic analysis of rust fungi.</title>
        <authorList>
            <person name="Duplessis S."/>
            <person name="Cuomo C.A."/>
            <person name="Lin Y.-C."/>
            <person name="Aerts A."/>
            <person name="Tisserant E."/>
            <person name="Veneault-Fourrey C."/>
            <person name="Joly D.L."/>
            <person name="Hacquard S."/>
            <person name="Amselem J."/>
            <person name="Cantarel B.L."/>
            <person name="Chiu R."/>
            <person name="Coutinho P.M."/>
            <person name="Feau N."/>
            <person name="Field M."/>
            <person name="Frey P."/>
            <person name="Gelhaye E."/>
            <person name="Goldberg J."/>
            <person name="Grabherr M.G."/>
            <person name="Kodira C.D."/>
            <person name="Kohler A."/>
            <person name="Kuees U."/>
            <person name="Lindquist E.A."/>
            <person name="Lucas S.M."/>
            <person name="Mago R."/>
            <person name="Mauceli E."/>
            <person name="Morin E."/>
            <person name="Murat C."/>
            <person name="Pangilinan J.L."/>
            <person name="Park R."/>
            <person name="Pearson M."/>
            <person name="Quesneville H."/>
            <person name="Rouhier N."/>
            <person name="Sakthikumar S."/>
            <person name="Salamov A.A."/>
            <person name="Schmutz J."/>
            <person name="Selles B."/>
            <person name="Shapiro H."/>
            <person name="Tanguay P."/>
            <person name="Tuskan G.A."/>
            <person name="Henrissat B."/>
            <person name="Van de Peer Y."/>
            <person name="Rouze P."/>
            <person name="Ellis J.G."/>
            <person name="Dodds P.N."/>
            <person name="Schein J.E."/>
            <person name="Zhong S."/>
            <person name="Hamelin R.C."/>
            <person name="Grigoriev I.V."/>
            <person name="Szabo L.J."/>
            <person name="Martin F."/>
        </authorList>
    </citation>
    <scope>NUCLEOTIDE SEQUENCE [LARGE SCALE GENOMIC DNA]</scope>
    <source>
        <strain evidence="3">98AG31 / pathotype 3-4-7</strain>
    </source>
</reference>